<organism evidence="3 4">
    <name type="scientific">Dactylosporangium sucinum</name>
    <dbReference type="NCBI Taxonomy" id="1424081"/>
    <lineage>
        <taxon>Bacteria</taxon>
        <taxon>Bacillati</taxon>
        <taxon>Actinomycetota</taxon>
        <taxon>Actinomycetes</taxon>
        <taxon>Micromonosporales</taxon>
        <taxon>Micromonosporaceae</taxon>
        <taxon>Dactylosporangium</taxon>
    </lineage>
</organism>
<dbReference type="EMBL" id="BMPI01000003">
    <property type="protein sequence ID" value="GGM09262.1"/>
    <property type="molecule type" value="Genomic_DNA"/>
</dbReference>
<feature type="signal peptide" evidence="2">
    <location>
        <begin position="1"/>
        <end position="19"/>
    </location>
</feature>
<evidence type="ECO:0000313" key="3">
    <source>
        <dbReference type="EMBL" id="GGM09262.1"/>
    </source>
</evidence>
<dbReference type="RefSeq" id="WP_190248292.1">
    <property type="nucleotide sequence ID" value="NZ_BMPI01000003.1"/>
</dbReference>
<evidence type="ECO:0008006" key="5">
    <source>
        <dbReference type="Google" id="ProtNLM"/>
    </source>
</evidence>
<keyword evidence="4" id="KW-1185">Reference proteome</keyword>
<proteinExistence type="predicted"/>
<gene>
    <name evidence="3" type="ORF">GCM10007977_007990</name>
</gene>
<comment type="caution">
    <text evidence="3">The sequence shown here is derived from an EMBL/GenBank/DDBJ whole genome shotgun (WGS) entry which is preliminary data.</text>
</comment>
<keyword evidence="2" id="KW-0732">Signal</keyword>
<dbReference type="AlphaFoldDB" id="A0A917WIW0"/>
<feature type="compositionally biased region" description="Low complexity" evidence="1">
    <location>
        <begin position="29"/>
        <end position="57"/>
    </location>
</feature>
<dbReference type="Proteomes" id="UP000642070">
    <property type="component" value="Unassembled WGS sequence"/>
</dbReference>
<sequence length="196" mass="19924">MKRLLLAGSIACATILFTAACGDDKKADTPAAAPPATTSAAPAADASGSAAPSGSAKASGAASGKAGQLSFQTVGKLTGELFTKDPNCPVGQWDANSTGVDAKYRSAVASFKQFDCYEKKGDAMPRRVQQAIFVEFKSTNAAKAYAQDQAKMYPTLIVGDTVVVAGTGLKDTDMKAYLESVQETAGGAGQILGAKA</sequence>
<feature type="chain" id="PRO_5039422299" description="Lipoprotein" evidence="2">
    <location>
        <begin position="20"/>
        <end position="196"/>
    </location>
</feature>
<evidence type="ECO:0000313" key="4">
    <source>
        <dbReference type="Proteomes" id="UP000642070"/>
    </source>
</evidence>
<protein>
    <recommendedName>
        <fullName evidence="5">Lipoprotein</fullName>
    </recommendedName>
</protein>
<dbReference type="PROSITE" id="PS51257">
    <property type="entry name" value="PROKAR_LIPOPROTEIN"/>
    <property type="match status" value="1"/>
</dbReference>
<reference evidence="3" key="2">
    <citation type="submission" date="2020-09" db="EMBL/GenBank/DDBJ databases">
        <authorList>
            <person name="Sun Q."/>
            <person name="Ohkuma M."/>
        </authorList>
    </citation>
    <scope>NUCLEOTIDE SEQUENCE</scope>
    <source>
        <strain evidence="3">JCM 19831</strain>
    </source>
</reference>
<name>A0A917WIW0_9ACTN</name>
<evidence type="ECO:0000256" key="2">
    <source>
        <dbReference type="SAM" id="SignalP"/>
    </source>
</evidence>
<evidence type="ECO:0000256" key="1">
    <source>
        <dbReference type="SAM" id="MobiDB-lite"/>
    </source>
</evidence>
<reference evidence="3" key="1">
    <citation type="journal article" date="2014" name="Int. J. Syst. Evol. Microbiol.">
        <title>Complete genome sequence of Corynebacterium casei LMG S-19264T (=DSM 44701T), isolated from a smear-ripened cheese.</title>
        <authorList>
            <consortium name="US DOE Joint Genome Institute (JGI-PGF)"/>
            <person name="Walter F."/>
            <person name="Albersmeier A."/>
            <person name="Kalinowski J."/>
            <person name="Ruckert C."/>
        </authorList>
    </citation>
    <scope>NUCLEOTIDE SEQUENCE</scope>
    <source>
        <strain evidence="3">JCM 19831</strain>
    </source>
</reference>
<feature type="region of interest" description="Disordered" evidence="1">
    <location>
        <begin position="27"/>
        <end position="57"/>
    </location>
</feature>
<accession>A0A917WIW0</accession>